<dbReference type="PANTHER" id="PTHR19359:SF95">
    <property type="entry name" value="CYTOCHROME B5 TYPE B"/>
    <property type="match status" value="1"/>
</dbReference>
<dbReference type="Proteomes" id="UP000011518">
    <property type="component" value="Unassembled WGS sequence"/>
</dbReference>
<evidence type="ECO:0000256" key="2">
    <source>
        <dbReference type="ARBA" id="ARBA00022723"/>
    </source>
</evidence>
<gene>
    <name evidence="6" type="ORF">TREES_T100019734</name>
</gene>
<keyword evidence="7" id="KW-1185">Reference proteome</keyword>
<dbReference type="EMBL" id="KB320983">
    <property type="protein sequence ID" value="ELW50378.1"/>
    <property type="molecule type" value="Genomic_DNA"/>
</dbReference>
<dbReference type="SMART" id="SM01117">
    <property type="entry name" value="Cyt-b5"/>
    <property type="match status" value="1"/>
</dbReference>
<dbReference type="STRING" id="246437.L9JJ28"/>
<dbReference type="PROSITE" id="PS50255">
    <property type="entry name" value="CYTOCHROME_B5_2"/>
    <property type="match status" value="1"/>
</dbReference>
<evidence type="ECO:0000313" key="6">
    <source>
        <dbReference type="EMBL" id="ELW50378.1"/>
    </source>
</evidence>
<name>L9JJ28_TUPCH</name>
<dbReference type="GO" id="GO:0020037">
    <property type="term" value="F:heme binding"/>
    <property type="evidence" value="ECO:0007669"/>
    <property type="project" value="TreeGrafter"/>
</dbReference>
<accession>L9JJ28</accession>
<dbReference type="AlphaFoldDB" id="L9JJ28"/>
<dbReference type="InParanoid" id="L9JJ28"/>
<evidence type="ECO:0000256" key="3">
    <source>
        <dbReference type="ARBA" id="ARBA00023004"/>
    </source>
</evidence>
<evidence type="ECO:0000259" key="5">
    <source>
        <dbReference type="PROSITE" id="PS50255"/>
    </source>
</evidence>
<organism evidence="6 7">
    <name type="scientific">Tupaia chinensis</name>
    <name type="common">Chinese tree shrew</name>
    <name type="synonym">Tupaia belangeri chinensis</name>
    <dbReference type="NCBI Taxonomy" id="246437"/>
    <lineage>
        <taxon>Eukaryota</taxon>
        <taxon>Metazoa</taxon>
        <taxon>Chordata</taxon>
        <taxon>Craniata</taxon>
        <taxon>Vertebrata</taxon>
        <taxon>Euteleostomi</taxon>
        <taxon>Mammalia</taxon>
        <taxon>Eutheria</taxon>
        <taxon>Euarchontoglires</taxon>
        <taxon>Scandentia</taxon>
        <taxon>Tupaiidae</taxon>
        <taxon>Tupaia</taxon>
    </lineage>
</organism>
<reference evidence="7" key="1">
    <citation type="submission" date="2012-07" db="EMBL/GenBank/DDBJ databases">
        <title>Genome of the Chinese tree shrew, a rising model animal genetically related to primates.</title>
        <authorList>
            <person name="Zhang G."/>
            <person name="Fan Y."/>
            <person name="Yao Y."/>
            <person name="Huang Z."/>
        </authorList>
    </citation>
    <scope>NUCLEOTIDE SEQUENCE [LARGE SCALE GENOMIC DNA]</scope>
</reference>
<evidence type="ECO:0000256" key="1">
    <source>
        <dbReference type="ARBA" id="ARBA00022617"/>
    </source>
</evidence>
<dbReference type="InterPro" id="IPR036400">
    <property type="entry name" value="Cyt_B5-like_heme/steroid_sf"/>
</dbReference>
<dbReference type="GO" id="GO:0005741">
    <property type="term" value="C:mitochondrial outer membrane"/>
    <property type="evidence" value="ECO:0007669"/>
    <property type="project" value="TreeGrafter"/>
</dbReference>
<dbReference type="PRINTS" id="PR00363">
    <property type="entry name" value="CYTOCHROMEB5"/>
</dbReference>
<feature type="domain" description="Cytochrome b5 heme-binding" evidence="5">
    <location>
        <begin position="23"/>
        <end position="64"/>
    </location>
</feature>
<comment type="similarity">
    <text evidence="4">Belongs to the cytochrome b5 family.</text>
</comment>
<sequence length="161" mass="17108">MLCSEIAVNKTNGSCSCGIYTLHPGGEEVLLEQAGADASESFEDVGHSSDAREMLKQYYIGDVHPVSCIVTTRQKANPPEETLLKSERRIYLGVATRLAWGCSSALSSNLAGCIFPLGAETVGQTSTSDLGPVSFISEPYFQSTCSPFGILASGSSLCWFP</sequence>
<keyword evidence="3" id="KW-0408">Iron</keyword>
<protein>
    <submittedName>
        <fullName evidence="6">Cytochrome b5 type B</fullName>
    </submittedName>
</protein>
<dbReference type="Gene3D" id="3.10.120.10">
    <property type="entry name" value="Cytochrome b5-like heme/steroid binding domain"/>
    <property type="match status" value="1"/>
</dbReference>
<dbReference type="PANTHER" id="PTHR19359">
    <property type="entry name" value="CYTOCHROME B5"/>
    <property type="match status" value="1"/>
</dbReference>
<dbReference type="SUPFAM" id="SSF55856">
    <property type="entry name" value="Cytochrome b5-like heme/steroid binding domain"/>
    <property type="match status" value="1"/>
</dbReference>
<keyword evidence="1" id="KW-0349">Heme</keyword>
<reference evidence="7" key="2">
    <citation type="journal article" date="2013" name="Nat. Commun.">
        <title>Genome of the Chinese tree shrew.</title>
        <authorList>
            <person name="Fan Y."/>
            <person name="Huang Z.Y."/>
            <person name="Cao C.C."/>
            <person name="Chen C.S."/>
            <person name="Chen Y.X."/>
            <person name="Fan D.D."/>
            <person name="He J."/>
            <person name="Hou H.L."/>
            <person name="Hu L."/>
            <person name="Hu X.T."/>
            <person name="Jiang X.T."/>
            <person name="Lai R."/>
            <person name="Lang Y.S."/>
            <person name="Liang B."/>
            <person name="Liao S.G."/>
            <person name="Mu D."/>
            <person name="Ma Y.Y."/>
            <person name="Niu Y.Y."/>
            <person name="Sun X.Q."/>
            <person name="Xia J.Q."/>
            <person name="Xiao J."/>
            <person name="Xiong Z.Q."/>
            <person name="Xu L."/>
            <person name="Yang L."/>
            <person name="Zhang Y."/>
            <person name="Zhao W."/>
            <person name="Zhao X.D."/>
            <person name="Zheng Y.T."/>
            <person name="Zhou J.M."/>
            <person name="Zhu Y.B."/>
            <person name="Zhang G.J."/>
            <person name="Wang J."/>
            <person name="Yao Y.G."/>
        </authorList>
    </citation>
    <scope>NUCLEOTIDE SEQUENCE [LARGE SCALE GENOMIC DNA]</scope>
</reference>
<proteinExistence type="inferred from homology"/>
<evidence type="ECO:0000313" key="7">
    <source>
        <dbReference type="Proteomes" id="UP000011518"/>
    </source>
</evidence>
<dbReference type="GO" id="GO:0046872">
    <property type="term" value="F:metal ion binding"/>
    <property type="evidence" value="ECO:0007669"/>
    <property type="project" value="UniProtKB-KW"/>
</dbReference>
<dbReference type="Pfam" id="PF00173">
    <property type="entry name" value="Cyt-b5"/>
    <property type="match status" value="1"/>
</dbReference>
<dbReference type="InterPro" id="IPR001199">
    <property type="entry name" value="Cyt_B5-like_heme/steroid-bd"/>
</dbReference>
<dbReference type="InterPro" id="IPR050668">
    <property type="entry name" value="Cytochrome_b5"/>
</dbReference>
<keyword evidence="2" id="KW-0479">Metal-binding</keyword>
<evidence type="ECO:0000256" key="4">
    <source>
        <dbReference type="ARBA" id="ARBA00038168"/>
    </source>
</evidence>